<dbReference type="EMBL" id="GGFL01008577">
    <property type="protein sequence ID" value="MBW72755.1"/>
    <property type="molecule type" value="Transcribed_RNA"/>
</dbReference>
<name>A0A2M4D5C1_ANODA</name>
<dbReference type="AlphaFoldDB" id="A0A2M4D5C1"/>
<protein>
    <submittedName>
        <fullName evidence="1">Putative secreted protein</fullName>
    </submittedName>
</protein>
<sequence>MLARLHPPSFHPAIPLQTLFLWGGLGSLSFSRSLSVSLVQSVLVPHPNQWPIVDLFLLLDMYKARRHRQHTDSTSGDEMREAL</sequence>
<evidence type="ECO:0000313" key="1">
    <source>
        <dbReference type="EMBL" id="MBW72755.1"/>
    </source>
</evidence>
<reference evidence="1" key="1">
    <citation type="submission" date="2018-01" db="EMBL/GenBank/DDBJ databases">
        <title>An insight into the sialome of Amazonian anophelines.</title>
        <authorList>
            <person name="Ribeiro J.M."/>
            <person name="Scarpassa V."/>
            <person name="Calvo E."/>
        </authorList>
    </citation>
    <scope>NUCLEOTIDE SEQUENCE</scope>
</reference>
<organism evidence="1">
    <name type="scientific">Anopheles darlingi</name>
    <name type="common">Mosquito</name>
    <dbReference type="NCBI Taxonomy" id="43151"/>
    <lineage>
        <taxon>Eukaryota</taxon>
        <taxon>Metazoa</taxon>
        <taxon>Ecdysozoa</taxon>
        <taxon>Arthropoda</taxon>
        <taxon>Hexapoda</taxon>
        <taxon>Insecta</taxon>
        <taxon>Pterygota</taxon>
        <taxon>Neoptera</taxon>
        <taxon>Endopterygota</taxon>
        <taxon>Diptera</taxon>
        <taxon>Nematocera</taxon>
        <taxon>Culicoidea</taxon>
        <taxon>Culicidae</taxon>
        <taxon>Anophelinae</taxon>
        <taxon>Anopheles</taxon>
    </lineage>
</organism>
<proteinExistence type="predicted"/>
<accession>A0A2M4D5C1</accession>